<accession>A0AAE1G7D1</accession>
<gene>
    <name evidence="2" type="ORF">Pcinc_009271</name>
</gene>
<proteinExistence type="predicted"/>
<sequence>MHYMLPGAWRETVDSTRVTTSECVPTLHLPNSNREPAGTVARQERLFSRRRKLLVPVLQEGLLNEGNDNTPEVVQDAITHAQEDTRGDAREAQEGLLNERNDNTPEVVLDATVQPAQEDTRDEHHIFSTAVC</sequence>
<dbReference type="Proteomes" id="UP001286313">
    <property type="component" value="Unassembled WGS sequence"/>
</dbReference>
<comment type="caution">
    <text evidence="2">The sequence shown here is derived from an EMBL/GenBank/DDBJ whole genome shotgun (WGS) entry which is preliminary data.</text>
</comment>
<evidence type="ECO:0000313" key="3">
    <source>
        <dbReference type="Proteomes" id="UP001286313"/>
    </source>
</evidence>
<name>A0AAE1G7D1_PETCI</name>
<dbReference type="AlphaFoldDB" id="A0AAE1G7D1"/>
<keyword evidence="3" id="KW-1185">Reference proteome</keyword>
<reference evidence="2" key="1">
    <citation type="submission" date="2023-10" db="EMBL/GenBank/DDBJ databases">
        <title>Genome assemblies of two species of porcelain crab, Petrolisthes cinctipes and Petrolisthes manimaculis (Anomura: Porcellanidae).</title>
        <authorList>
            <person name="Angst P."/>
        </authorList>
    </citation>
    <scope>NUCLEOTIDE SEQUENCE</scope>
    <source>
        <strain evidence="2">PB745_01</strain>
        <tissue evidence="2">Gill</tissue>
    </source>
</reference>
<feature type="region of interest" description="Disordered" evidence="1">
    <location>
        <begin position="81"/>
        <end position="103"/>
    </location>
</feature>
<dbReference type="EMBL" id="JAWQEG010000685">
    <property type="protein sequence ID" value="KAK3886624.1"/>
    <property type="molecule type" value="Genomic_DNA"/>
</dbReference>
<protein>
    <submittedName>
        <fullName evidence="2">Uncharacterized protein</fullName>
    </submittedName>
</protein>
<organism evidence="2 3">
    <name type="scientific">Petrolisthes cinctipes</name>
    <name type="common">Flat porcelain crab</name>
    <dbReference type="NCBI Taxonomy" id="88211"/>
    <lineage>
        <taxon>Eukaryota</taxon>
        <taxon>Metazoa</taxon>
        <taxon>Ecdysozoa</taxon>
        <taxon>Arthropoda</taxon>
        <taxon>Crustacea</taxon>
        <taxon>Multicrustacea</taxon>
        <taxon>Malacostraca</taxon>
        <taxon>Eumalacostraca</taxon>
        <taxon>Eucarida</taxon>
        <taxon>Decapoda</taxon>
        <taxon>Pleocyemata</taxon>
        <taxon>Anomura</taxon>
        <taxon>Galatheoidea</taxon>
        <taxon>Porcellanidae</taxon>
        <taxon>Petrolisthes</taxon>
    </lineage>
</organism>
<evidence type="ECO:0000256" key="1">
    <source>
        <dbReference type="SAM" id="MobiDB-lite"/>
    </source>
</evidence>
<evidence type="ECO:0000313" key="2">
    <source>
        <dbReference type="EMBL" id="KAK3886624.1"/>
    </source>
</evidence>